<accession>A0AAV7JEQ2</accession>
<keyword evidence="3" id="KW-1185">Reference proteome</keyword>
<reference evidence="1 3" key="2">
    <citation type="journal article" date="2023" name="BMC Biol.">
        <title>The compact genome of the sponge Oopsacas minuta (Hexactinellida) is lacking key metazoan core genes.</title>
        <authorList>
            <person name="Santini S."/>
            <person name="Schenkelaars Q."/>
            <person name="Jourda C."/>
            <person name="Duchesne M."/>
            <person name="Belahbib H."/>
            <person name="Rocher C."/>
            <person name="Selva M."/>
            <person name="Riesgo A."/>
            <person name="Vervoort M."/>
            <person name="Leys S.P."/>
            <person name="Kodjabachian L."/>
            <person name="Le Bivic A."/>
            <person name="Borchiellini C."/>
            <person name="Claverie J.M."/>
            <person name="Renard E."/>
        </authorList>
    </citation>
    <scope>NUCLEOTIDE SEQUENCE [LARGE SCALE GENOMIC DNA]</scope>
    <source>
        <strain evidence="1">SPO-2</strain>
    </source>
</reference>
<comment type="caution">
    <text evidence="1">The sequence shown here is derived from an EMBL/GenBank/DDBJ whole genome shotgun (WGS) entry which is preliminary data.</text>
</comment>
<reference evidence="1" key="1">
    <citation type="submission" date="2022-02" db="EMBL/GenBank/DDBJ databases">
        <authorList>
            <person name="Santini S."/>
            <person name="Jourda C."/>
            <person name="Belahbib H."/>
            <person name="Rocher C."/>
            <person name="Selva M."/>
            <person name="Borchiellini C."/>
            <person name="Renard E."/>
        </authorList>
    </citation>
    <scope>NUCLEOTIDE SEQUENCE</scope>
    <source>
        <strain evidence="1">SPO-2</strain>
    </source>
</reference>
<sequence length="124" mass="14095">MTQYEKKEIVKTLLQSGKLLPKEISVNCGISLATIYNVKRQLDEGVPLSHQKGARRPNNLRSSIKLSILHRVRCKPYLSLRILASRTGNKASYQTVRRVLKDKSYNKPYPVQIPMLSEKIVCTG</sequence>
<organism evidence="1 3">
    <name type="scientific">Oopsacas minuta</name>
    <dbReference type="NCBI Taxonomy" id="111878"/>
    <lineage>
        <taxon>Eukaryota</taxon>
        <taxon>Metazoa</taxon>
        <taxon>Porifera</taxon>
        <taxon>Hexactinellida</taxon>
        <taxon>Hexasterophora</taxon>
        <taxon>Lyssacinosida</taxon>
        <taxon>Leucopsacidae</taxon>
        <taxon>Oopsacas</taxon>
    </lineage>
</organism>
<gene>
    <name evidence="1" type="ORF">LOD99_8821</name>
    <name evidence="2" type="ORF">LOD99_8828</name>
</gene>
<evidence type="ECO:0000313" key="2">
    <source>
        <dbReference type="EMBL" id="KAI6647175.1"/>
    </source>
</evidence>
<dbReference type="EMBL" id="JAKMXF010000344">
    <property type="protein sequence ID" value="KAI6647168.1"/>
    <property type="molecule type" value="Genomic_DNA"/>
</dbReference>
<evidence type="ECO:0000313" key="1">
    <source>
        <dbReference type="EMBL" id="KAI6647168.1"/>
    </source>
</evidence>
<proteinExistence type="predicted"/>
<evidence type="ECO:0008006" key="4">
    <source>
        <dbReference type="Google" id="ProtNLM"/>
    </source>
</evidence>
<evidence type="ECO:0000313" key="3">
    <source>
        <dbReference type="Proteomes" id="UP001165289"/>
    </source>
</evidence>
<name>A0AAV7JEQ2_9METZ</name>
<protein>
    <recommendedName>
        <fullName evidence="4">Transposase Tc1-like domain-containing protein</fullName>
    </recommendedName>
</protein>
<dbReference type="EMBL" id="JAKMXF010000344">
    <property type="protein sequence ID" value="KAI6647175.1"/>
    <property type="molecule type" value="Genomic_DNA"/>
</dbReference>
<dbReference type="AlphaFoldDB" id="A0AAV7JEQ2"/>
<dbReference type="Proteomes" id="UP001165289">
    <property type="component" value="Unassembled WGS sequence"/>
</dbReference>